<dbReference type="EMBL" id="LMWV01000017">
    <property type="protein sequence ID" value="KUN65237.1"/>
    <property type="molecule type" value="Genomic_DNA"/>
</dbReference>
<feature type="region of interest" description="Disordered" evidence="5">
    <location>
        <begin position="297"/>
        <end position="317"/>
    </location>
</feature>
<dbReference type="InterPro" id="IPR005119">
    <property type="entry name" value="LysR_subst-bd"/>
</dbReference>
<dbReference type="GeneID" id="91279629"/>
<dbReference type="InterPro" id="IPR036390">
    <property type="entry name" value="WH_DNA-bd_sf"/>
</dbReference>
<evidence type="ECO:0000256" key="3">
    <source>
        <dbReference type="ARBA" id="ARBA00023125"/>
    </source>
</evidence>
<evidence type="ECO:0000313" key="7">
    <source>
        <dbReference type="EMBL" id="AYC36440.1"/>
    </source>
</evidence>
<dbReference type="Gene3D" id="3.40.190.290">
    <property type="match status" value="1"/>
</dbReference>
<feature type="domain" description="HTH lysR-type" evidence="6">
    <location>
        <begin position="1"/>
        <end position="58"/>
    </location>
</feature>
<comment type="similarity">
    <text evidence="1">Belongs to the LysR transcriptional regulatory family.</text>
</comment>
<reference evidence="8 9" key="1">
    <citation type="submission" date="2015-10" db="EMBL/GenBank/DDBJ databases">
        <title>Draft genome sequence of Streptomyces griseorubiginosus DSM 40469, type strain for the species Streptomyces griseorubiginosus.</title>
        <authorList>
            <person name="Ruckert C."/>
            <person name="Winkler A."/>
            <person name="Kalinowski J."/>
            <person name="Kampfer P."/>
            <person name="Glaeser S."/>
        </authorList>
    </citation>
    <scope>NUCLEOTIDE SEQUENCE [LARGE SCALE GENOMIC DNA]</scope>
    <source>
        <strain evidence="8 9">DSM 40469</strain>
    </source>
</reference>
<keyword evidence="3" id="KW-0238">DNA-binding</keyword>
<evidence type="ECO:0000313" key="10">
    <source>
        <dbReference type="Proteomes" id="UP000265765"/>
    </source>
</evidence>
<dbReference type="KEGG" id="sge:DWG14_00650"/>
<dbReference type="FunFam" id="1.10.10.10:FF:000001">
    <property type="entry name" value="LysR family transcriptional regulator"/>
    <property type="match status" value="1"/>
</dbReference>
<dbReference type="OrthoDB" id="3181812at2"/>
<dbReference type="PROSITE" id="PS50931">
    <property type="entry name" value="HTH_LYSR"/>
    <property type="match status" value="1"/>
</dbReference>
<dbReference type="CDD" id="cd05466">
    <property type="entry name" value="PBP2_LTTR_substrate"/>
    <property type="match status" value="1"/>
</dbReference>
<protein>
    <submittedName>
        <fullName evidence="7">Hydrogen peroxide-inducible genes activator</fullName>
    </submittedName>
    <submittedName>
        <fullName evidence="8">Transcriptional regulator</fullName>
    </submittedName>
</protein>
<dbReference type="RefSeq" id="WP_062019886.1">
    <property type="nucleotide sequence ID" value="NZ_CP032427.1"/>
</dbReference>
<keyword evidence="9" id="KW-1185">Reference proteome</keyword>
<evidence type="ECO:0000256" key="1">
    <source>
        <dbReference type="ARBA" id="ARBA00009437"/>
    </source>
</evidence>
<sequence length="317" mass="34089">MDLRQMEYAVAIADELNFTRAAARCRIGQSGLSHQITQLEREVGALLFERTSRSVRVTQAGQVYVACARRVLRAVQEMHAEISSLDGPVRGRLRIGSVTLTAGNIDQLGLLREFQEVYPAVEVTLFDSDGVRATSQLLTGELEVAVVAVHEHQLPPGIAYHLLSVVPLVAVVGRRHRLRGAGVIGLAELADERFLECVPDTGLRAQVDAAFDRARARRRGVCALRSAGDLVSLAFEDIGVTVVPRPAADAIVPADHADCVLRLDDPQALQPLALVHRDPAPASPAAQAFLRLALTRLPGPGAPELEEEPAPTGSGER</sequence>
<dbReference type="PANTHER" id="PTHR30419">
    <property type="entry name" value="HTH-TYPE TRANSCRIPTIONAL REGULATOR YBHD"/>
    <property type="match status" value="1"/>
</dbReference>
<dbReference type="Proteomes" id="UP000265765">
    <property type="component" value="Chromosome"/>
</dbReference>
<dbReference type="Proteomes" id="UP000054375">
    <property type="component" value="Unassembled WGS sequence"/>
</dbReference>
<dbReference type="InterPro" id="IPR050950">
    <property type="entry name" value="HTH-type_LysR_regulators"/>
</dbReference>
<reference evidence="7 10" key="2">
    <citation type="submission" date="2018-09" db="EMBL/GenBank/DDBJ databases">
        <title>Production of Trimethoprim by Streptomyces sp. 3E-1.</title>
        <authorList>
            <person name="Kang H.J."/>
            <person name="Kim S.B."/>
        </authorList>
    </citation>
    <scope>NUCLEOTIDE SEQUENCE [LARGE SCALE GENOMIC DNA]</scope>
    <source>
        <strain evidence="7 10">3E-1</strain>
    </source>
</reference>
<dbReference type="InterPro" id="IPR000847">
    <property type="entry name" value="LysR_HTH_N"/>
</dbReference>
<dbReference type="GO" id="GO:0005829">
    <property type="term" value="C:cytosol"/>
    <property type="evidence" value="ECO:0007669"/>
    <property type="project" value="TreeGrafter"/>
</dbReference>
<dbReference type="GO" id="GO:0003700">
    <property type="term" value="F:DNA-binding transcription factor activity"/>
    <property type="evidence" value="ECO:0007669"/>
    <property type="project" value="InterPro"/>
</dbReference>
<evidence type="ECO:0000256" key="4">
    <source>
        <dbReference type="ARBA" id="ARBA00023163"/>
    </source>
</evidence>
<accession>A0A101S0S5</accession>
<dbReference type="GO" id="GO:0003677">
    <property type="term" value="F:DNA binding"/>
    <property type="evidence" value="ECO:0007669"/>
    <property type="project" value="UniProtKB-KW"/>
</dbReference>
<evidence type="ECO:0000313" key="9">
    <source>
        <dbReference type="Proteomes" id="UP000054375"/>
    </source>
</evidence>
<dbReference type="Gene3D" id="1.10.10.10">
    <property type="entry name" value="Winged helix-like DNA-binding domain superfamily/Winged helix DNA-binding domain"/>
    <property type="match status" value="1"/>
</dbReference>
<gene>
    <name evidence="7" type="primary">oxyR</name>
    <name evidence="8" type="ORF">AQJ54_20575</name>
    <name evidence="7" type="ORF">DWG14_00650</name>
</gene>
<evidence type="ECO:0000313" key="8">
    <source>
        <dbReference type="EMBL" id="KUN65237.1"/>
    </source>
</evidence>
<name>A0A117PL54_9ACTN</name>
<dbReference type="SUPFAM" id="SSF46785">
    <property type="entry name" value="Winged helix' DNA-binding domain"/>
    <property type="match status" value="1"/>
</dbReference>
<keyword evidence="2" id="KW-0805">Transcription regulation</keyword>
<evidence type="ECO:0000259" key="6">
    <source>
        <dbReference type="PROSITE" id="PS50931"/>
    </source>
</evidence>
<organism evidence="8 9">
    <name type="scientific">Streptomyces griseorubiginosus</name>
    <dbReference type="NCBI Taxonomy" id="67304"/>
    <lineage>
        <taxon>Bacteria</taxon>
        <taxon>Bacillati</taxon>
        <taxon>Actinomycetota</taxon>
        <taxon>Actinomycetes</taxon>
        <taxon>Kitasatosporales</taxon>
        <taxon>Streptomycetaceae</taxon>
        <taxon>Streptomyces</taxon>
    </lineage>
</organism>
<dbReference type="Pfam" id="PF03466">
    <property type="entry name" value="LysR_substrate"/>
    <property type="match status" value="1"/>
</dbReference>
<evidence type="ECO:0000256" key="5">
    <source>
        <dbReference type="SAM" id="MobiDB-lite"/>
    </source>
</evidence>
<dbReference type="InterPro" id="IPR036388">
    <property type="entry name" value="WH-like_DNA-bd_sf"/>
</dbReference>
<proteinExistence type="inferred from homology"/>
<keyword evidence="4" id="KW-0804">Transcription</keyword>
<evidence type="ECO:0000256" key="2">
    <source>
        <dbReference type="ARBA" id="ARBA00023015"/>
    </source>
</evidence>
<dbReference type="SUPFAM" id="SSF53850">
    <property type="entry name" value="Periplasmic binding protein-like II"/>
    <property type="match status" value="1"/>
</dbReference>
<dbReference type="PRINTS" id="PR00039">
    <property type="entry name" value="HTHLYSR"/>
</dbReference>
<dbReference type="Pfam" id="PF00126">
    <property type="entry name" value="HTH_1"/>
    <property type="match status" value="1"/>
</dbReference>
<accession>A0A117PL54</accession>
<dbReference type="EMBL" id="CP032427">
    <property type="protein sequence ID" value="AYC36440.1"/>
    <property type="molecule type" value="Genomic_DNA"/>
</dbReference>
<dbReference type="AlphaFoldDB" id="A0A117PL54"/>